<comment type="caution">
    <text evidence="3">The sequence shown here is derived from an EMBL/GenBank/DDBJ whole genome shotgun (WGS) entry which is preliminary data.</text>
</comment>
<keyword evidence="2" id="KW-0472">Membrane</keyword>
<name>A0AA88XTU1_PINIB</name>
<evidence type="ECO:0000256" key="2">
    <source>
        <dbReference type="SAM" id="Phobius"/>
    </source>
</evidence>
<proteinExistence type="predicted"/>
<sequence length="396" mass="44832">MDNDHIPVYSTKSIIRKSETEGIQNQDKTGTKANKQKPPPHEKKRTPDMEVRPGAQEEEDQAPQETDPLWDIFRTVPEEESSSVCDGVTDKIFKALKVFTYGFLFLVLIISIIASRGSLQILTSLLGQEQRHGKVIARELGHVFGLFGLLYKVAPRLNPLEFTLVTVTVPAFVGIVHVVTYYIFGKGWKKQRIMIQILNIFVSLVSLAFLLAVPFIIIQTSTVLVNNTEFIAWEISSVVLLSLRWFETYFSWSKADSTCCSNRQVQSNVEESGRAEERREEGESANDDALERARVNVEFMSTRCRIIFACIVFPTIFCNGIANINQTFLKFIRQSENVTELLYETVCSNSTTSSNFTTNCTEHNDCLNSTISNTSFTSFPCTYHIELTLWNIVGPY</sequence>
<feature type="transmembrane region" description="Helical" evidence="2">
    <location>
        <begin position="160"/>
        <end position="184"/>
    </location>
</feature>
<keyword evidence="2" id="KW-0812">Transmembrane</keyword>
<feature type="region of interest" description="Disordered" evidence="1">
    <location>
        <begin position="1"/>
        <end position="68"/>
    </location>
</feature>
<feature type="compositionally biased region" description="Basic and acidic residues" evidence="1">
    <location>
        <begin position="39"/>
        <end position="51"/>
    </location>
</feature>
<feature type="transmembrane region" description="Helical" evidence="2">
    <location>
        <begin position="230"/>
        <end position="246"/>
    </location>
</feature>
<feature type="region of interest" description="Disordered" evidence="1">
    <location>
        <begin position="268"/>
        <end position="287"/>
    </location>
</feature>
<protein>
    <recommendedName>
        <fullName evidence="5">Transmembrane protein</fullName>
    </recommendedName>
</protein>
<feature type="transmembrane region" description="Helical" evidence="2">
    <location>
        <begin position="98"/>
        <end position="114"/>
    </location>
</feature>
<feature type="compositionally biased region" description="Basic and acidic residues" evidence="1">
    <location>
        <begin position="271"/>
        <end position="282"/>
    </location>
</feature>
<evidence type="ECO:0000256" key="1">
    <source>
        <dbReference type="SAM" id="MobiDB-lite"/>
    </source>
</evidence>
<reference evidence="3" key="1">
    <citation type="submission" date="2019-08" db="EMBL/GenBank/DDBJ databases">
        <title>The improved chromosome-level genome for the pearl oyster Pinctada fucata martensii using PacBio sequencing and Hi-C.</title>
        <authorList>
            <person name="Zheng Z."/>
        </authorList>
    </citation>
    <scope>NUCLEOTIDE SEQUENCE</scope>
    <source>
        <strain evidence="3">ZZ-2019</strain>
        <tissue evidence="3">Adductor muscle</tissue>
    </source>
</reference>
<evidence type="ECO:0000313" key="4">
    <source>
        <dbReference type="Proteomes" id="UP001186944"/>
    </source>
</evidence>
<feature type="transmembrane region" description="Helical" evidence="2">
    <location>
        <begin position="196"/>
        <end position="218"/>
    </location>
</feature>
<organism evidence="3 4">
    <name type="scientific">Pinctada imbricata</name>
    <name type="common">Atlantic pearl-oyster</name>
    <name type="synonym">Pinctada martensii</name>
    <dbReference type="NCBI Taxonomy" id="66713"/>
    <lineage>
        <taxon>Eukaryota</taxon>
        <taxon>Metazoa</taxon>
        <taxon>Spiralia</taxon>
        <taxon>Lophotrochozoa</taxon>
        <taxon>Mollusca</taxon>
        <taxon>Bivalvia</taxon>
        <taxon>Autobranchia</taxon>
        <taxon>Pteriomorphia</taxon>
        <taxon>Pterioida</taxon>
        <taxon>Pterioidea</taxon>
        <taxon>Pteriidae</taxon>
        <taxon>Pinctada</taxon>
    </lineage>
</organism>
<keyword evidence="4" id="KW-1185">Reference proteome</keyword>
<keyword evidence="2" id="KW-1133">Transmembrane helix</keyword>
<gene>
    <name evidence="3" type="ORF">FSP39_021434</name>
</gene>
<feature type="compositionally biased region" description="Polar residues" evidence="1">
    <location>
        <begin position="21"/>
        <end position="33"/>
    </location>
</feature>
<dbReference type="AlphaFoldDB" id="A0AA88XTU1"/>
<dbReference type="Proteomes" id="UP001186944">
    <property type="component" value="Unassembled WGS sequence"/>
</dbReference>
<evidence type="ECO:0008006" key="5">
    <source>
        <dbReference type="Google" id="ProtNLM"/>
    </source>
</evidence>
<dbReference type="EMBL" id="VSWD01000010">
    <property type="protein sequence ID" value="KAK3091638.1"/>
    <property type="molecule type" value="Genomic_DNA"/>
</dbReference>
<accession>A0AA88XTU1</accession>
<evidence type="ECO:0000313" key="3">
    <source>
        <dbReference type="EMBL" id="KAK3091638.1"/>
    </source>
</evidence>